<name>A0A6N7L277_9ACTN</name>
<keyword evidence="2" id="KW-1185">Reference proteome</keyword>
<evidence type="ECO:0000313" key="2">
    <source>
        <dbReference type="Proteomes" id="UP000450000"/>
    </source>
</evidence>
<reference evidence="1 2" key="1">
    <citation type="submission" date="2019-09" db="EMBL/GenBank/DDBJ databases">
        <title>Genome Sequences of Streptomyces kaniharaensis ATCC 21070.</title>
        <authorList>
            <person name="Zhu W."/>
            <person name="De Crecy-Lagard V."/>
            <person name="Richards N.G."/>
        </authorList>
    </citation>
    <scope>NUCLEOTIDE SEQUENCE [LARGE SCALE GENOMIC DNA]</scope>
    <source>
        <strain evidence="1 2">SF-557</strain>
    </source>
</reference>
<dbReference type="AlphaFoldDB" id="A0A6N7L277"/>
<dbReference type="OrthoDB" id="4340197at2"/>
<dbReference type="RefSeq" id="WP_153471158.1">
    <property type="nucleotide sequence ID" value="NZ_WBOF01000006.1"/>
</dbReference>
<comment type="caution">
    <text evidence="1">The sequence shown here is derived from an EMBL/GenBank/DDBJ whole genome shotgun (WGS) entry which is preliminary data.</text>
</comment>
<gene>
    <name evidence="1" type="ORF">F7Q99_37425</name>
</gene>
<organism evidence="1 2">
    <name type="scientific">Streptomyces kaniharaensis</name>
    <dbReference type="NCBI Taxonomy" id="212423"/>
    <lineage>
        <taxon>Bacteria</taxon>
        <taxon>Bacillati</taxon>
        <taxon>Actinomycetota</taxon>
        <taxon>Actinomycetes</taxon>
        <taxon>Kitasatosporales</taxon>
        <taxon>Streptomycetaceae</taxon>
        <taxon>Streptomyces</taxon>
    </lineage>
</organism>
<sequence length="189" mass="19847">MVTGRQQLQRGYFLREAAALQRANTGGSRRLDRIAFAEGEPVVVVGTPGATVRLPVGASRDELYAALAEDGGWTVPDRRASAWLPATAPAPPLAVYADLLDDLGDLVFTLTTYPADVGRPEVAARLDAVRLVGGATAVVEVSALGGSHRVRIPLDSGVPLVAVPLAIAERLLAAGEGLGTDWDYPVEQR</sequence>
<proteinExistence type="predicted"/>
<evidence type="ECO:0000313" key="1">
    <source>
        <dbReference type="EMBL" id="MQS17721.1"/>
    </source>
</evidence>
<dbReference type="Proteomes" id="UP000450000">
    <property type="component" value="Unassembled WGS sequence"/>
</dbReference>
<dbReference type="EMBL" id="WBOF01000006">
    <property type="protein sequence ID" value="MQS17721.1"/>
    <property type="molecule type" value="Genomic_DNA"/>
</dbReference>
<protein>
    <submittedName>
        <fullName evidence="1">Uncharacterized protein</fullName>
    </submittedName>
</protein>
<accession>A0A6N7L277</accession>